<organism evidence="2 3">
    <name type="scientific">Cellulosimicrobium composti</name>
    <dbReference type="NCBI Taxonomy" id="2672572"/>
    <lineage>
        <taxon>Bacteria</taxon>
        <taxon>Bacillati</taxon>
        <taxon>Actinomycetota</taxon>
        <taxon>Actinomycetes</taxon>
        <taxon>Micrococcales</taxon>
        <taxon>Promicromonosporaceae</taxon>
        <taxon>Cellulosimicrobium</taxon>
    </lineage>
</organism>
<keyword evidence="1" id="KW-0472">Membrane</keyword>
<evidence type="ECO:0000313" key="3">
    <source>
        <dbReference type="Proteomes" id="UP000440668"/>
    </source>
</evidence>
<evidence type="ECO:0000256" key="1">
    <source>
        <dbReference type="SAM" id="Phobius"/>
    </source>
</evidence>
<feature type="transmembrane region" description="Helical" evidence="1">
    <location>
        <begin position="73"/>
        <end position="91"/>
    </location>
</feature>
<feature type="transmembrane region" description="Helical" evidence="1">
    <location>
        <begin position="35"/>
        <end position="61"/>
    </location>
</feature>
<feature type="transmembrane region" description="Helical" evidence="1">
    <location>
        <begin position="97"/>
        <end position="115"/>
    </location>
</feature>
<sequence length="160" mass="15382">MTAAVLALVALAGLSEAAGRVLPVVARRSRASGPLVAALMLTGTVVEAVVIVAWPAAAVAVARATGAAPGVTLGWTAATVAPLVLAAVLALPLVGPFLHATLLVAVGAAMAGRLADAAGAGWWAAAACVAVAGLGLAAAVEVVRFVVARVVATGSRRAVA</sequence>
<gene>
    <name evidence="2" type="ORF">GJV82_08620</name>
</gene>
<dbReference type="EMBL" id="WMKA01000015">
    <property type="protein sequence ID" value="MTG89007.1"/>
    <property type="molecule type" value="Genomic_DNA"/>
</dbReference>
<dbReference type="Proteomes" id="UP000440668">
    <property type="component" value="Unassembled WGS sequence"/>
</dbReference>
<comment type="caution">
    <text evidence="2">The sequence shown here is derived from an EMBL/GenBank/DDBJ whole genome shotgun (WGS) entry which is preliminary data.</text>
</comment>
<keyword evidence="1" id="KW-0812">Transmembrane</keyword>
<name>A0A6N7ZHT4_9MICO</name>
<evidence type="ECO:0000313" key="2">
    <source>
        <dbReference type="EMBL" id="MTG89007.1"/>
    </source>
</evidence>
<accession>A0A6N7ZHT4</accession>
<protein>
    <recommendedName>
        <fullName evidence="4">Integral membrane protein</fullName>
    </recommendedName>
</protein>
<feature type="transmembrane region" description="Helical" evidence="1">
    <location>
        <begin position="122"/>
        <end position="147"/>
    </location>
</feature>
<proteinExistence type="predicted"/>
<dbReference type="RefSeq" id="WP_318657443.1">
    <property type="nucleotide sequence ID" value="NZ_JBISAF010000004.1"/>
</dbReference>
<evidence type="ECO:0008006" key="4">
    <source>
        <dbReference type="Google" id="ProtNLM"/>
    </source>
</evidence>
<dbReference type="AlphaFoldDB" id="A0A6N7ZHT4"/>
<keyword evidence="1" id="KW-1133">Transmembrane helix</keyword>
<reference evidence="2 3" key="1">
    <citation type="submission" date="2019-11" db="EMBL/GenBank/DDBJ databases">
        <title>Cellulosimicrobium composti sp. nov. isolated from a compost.</title>
        <authorList>
            <person name="Yang Y."/>
        </authorList>
    </citation>
    <scope>NUCLEOTIDE SEQUENCE [LARGE SCALE GENOMIC DNA]</scope>
    <source>
        <strain evidence="2 3">BIT-GX5</strain>
    </source>
</reference>